<name>A0A4C2A5P8_EUMVA</name>
<accession>A0A4C2A5P8</accession>
<gene>
    <name evidence="2" type="ORF">EVAR_100173_1</name>
</gene>
<organism evidence="2 3">
    <name type="scientific">Eumeta variegata</name>
    <name type="common">Bagworm moth</name>
    <name type="synonym">Eumeta japonica</name>
    <dbReference type="NCBI Taxonomy" id="151549"/>
    <lineage>
        <taxon>Eukaryota</taxon>
        <taxon>Metazoa</taxon>
        <taxon>Ecdysozoa</taxon>
        <taxon>Arthropoda</taxon>
        <taxon>Hexapoda</taxon>
        <taxon>Insecta</taxon>
        <taxon>Pterygota</taxon>
        <taxon>Neoptera</taxon>
        <taxon>Endopterygota</taxon>
        <taxon>Lepidoptera</taxon>
        <taxon>Glossata</taxon>
        <taxon>Ditrysia</taxon>
        <taxon>Tineoidea</taxon>
        <taxon>Psychidae</taxon>
        <taxon>Oiketicinae</taxon>
        <taxon>Eumeta</taxon>
    </lineage>
</organism>
<evidence type="ECO:0000313" key="2">
    <source>
        <dbReference type="EMBL" id="GBP95510.1"/>
    </source>
</evidence>
<reference evidence="2 3" key="1">
    <citation type="journal article" date="2019" name="Commun. Biol.">
        <title>The bagworm genome reveals a unique fibroin gene that provides high tensile strength.</title>
        <authorList>
            <person name="Kono N."/>
            <person name="Nakamura H."/>
            <person name="Ohtoshi R."/>
            <person name="Tomita M."/>
            <person name="Numata K."/>
            <person name="Arakawa K."/>
        </authorList>
    </citation>
    <scope>NUCLEOTIDE SEQUENCE [LARGE SCALE GENOMIC DNA]</scope>
</reference>
<comment type="caution">
    <text evidence="2">The sequence shown here is derived from an EMBL/GenBank/DDBJ whole genome shotgun (WGS) entry which is preliminary data.</text>
</comment>
<evidence type="ECO:0000256" key="1">
    <source>
        <dbReference type="SAM" id="MobiDB-lite"/>
    </source>
</evidence>
<evidence type="ECO:0000313" key="3">
    <source>
        <dbReference type="Proteomes" id="UP000299102"/>
    </source>
</evidence>
<feature type="compositionally biased region" description="Basic and acidic residues" evidence="1">
    <location>
        <begin position="27"/>
        <end position="41"/>
    </location>
</feature>
<feature type="region of interest" description="Disordered" evidence="1">
    <location>
        <begin position="20"/>
        <end position="50"/>
    </location>
</feature>
<dbReference type="EMBL" id="BGZK01002641">
    <property type="protein sequence ID" value="GBP95510.1"/>
    <property type="molecule type" value="Genomic_DNA"/>
</dbReference>
<proteinExistence type="predicted"/>
<dbReference type="AlphaFoldDB" id="A0A4C2A5P8"/>
<dbReference type="Proteomes" id="UP000299102">
    <property type="component" value="Unassembled WGS sequence"/>
</dbReference>
<sequence length="143" mass="16162">MRNKQDERYRVPSNLAWLARPRARDRHKSERHASLPPDRNKLSCMPTTSPSSDIGYRTLIPIEESAPRKYISIVDLVLVYLSSSGPAGSVAAVWCENALSYRRMRHAEGVEEENRRTGCRLASTDVIDVPSHMLRLATTLRSS</sequence>
<keyword evidence="3" id="KW-1185">Reference proteome</keyword>
<protein>
    <submittedName>
        <fullName evidence="2">Uncharacterized protein</fullName>
    </submittedName>
</protein>